<accession>B1ZQA7</accession>
<dbReference type="STRING" id="452637.Oter_0297"/>
<keyword evidence="3" id="KW-1185">Reference proteome</keyword>
<dbReference type="EMBL" id="CP001032">
    <property type="protein sequence ID" value="ACB73587.1"/>
    <property type="molecule type" value="Genomic_DNA"/>
</dbReference>
<organism evidence="2 3">
    <name type="scientific">Opitutus terrae (strain DSM 11246 / JCM 15787 / PB90-1)</name>
    <dbReference type="NCBI Taxonomy" id="452637"/>
    <lineage>
        <taxon>Bacteria</taxon>
        <taxon>Pseudomonadati</taxon>
        <taxon>Verrucomicrobiota</taxon>
        <taxon>Opitutia</taxon>
        <taxon>Opitutales</taxon>
        <taxon>Opitutaceae</taxon>
        <taxon>Opitutus</taxon>
    </lineage>
</organism>
<keyword evidence="1" id="KW-0732">Signal</keyword>
<dbReference type="HOGENOM" id="CLU_979488_0_0_0"/>
<evidence type="ECO:0000313" key="2">
    <source>
        <dbReference type="EMBL" id="ACB73587.1"/>
    </source>
</evidence>
<dbReference type="RefSeq" id="WP_012373125.1">
    <property type="nucleotide sequence ID" value="NC_010571.1"/>
</dbReference>
<feature type="chain" id="PRO_5002772591" description="Transporter" evidence="1">
    <location>
        <begin position="21"/>
        <end position="284"/>
    </location>
</feature>
<feature type="signal peptide" evidence="1">
    <location>
        <begin position="1"/>
        <end position="20"/>
    </location>
</feature>
<dbReference type="Proteomes" id="UP000007013">
    <property type="component" value="Chromosome"/>
</dbReference>
<reference evidence="2 3" key="1">
    <citation type="journal article" date="2011" name="J. Bacteriol.">
        <title>Genome sequence of the verrucomicrobium Opitutus terrae PB90-1, an abundant inhabitant of rice paddy soil ecosystems.</title>
        <authorList>
            <person name="van Passel M.W."/>
            <person name="Kant R."/>
            <person name="Palva A."/>
            <person name="Copeland A."/>
            <person name="Lucas S."/>
            <person name="Lapidus A."/>
            <person name="Glavina del Rio T."/>
            <person name="Pitluck S."/>
            <person name="Goltsman E."/>
            <person name="Clum A."/>
            <person name="Sun H."/>
            <person name="Schmutz J."/>
            <person name="Larimer F.W."/>
            <person name="Land M.L."/>
            <person name="Hauser L."/>
            <person name="Kyrpides N."/>
            <person name="Mikhailova N."/>
            <person name="Richardson P.P."/>
            <person name="Janssen P.H."/>
            <person name="de Vos W.M."/>
            <person name="Smidt H."/>
        </authorList>
    </citation>
    <scope>NUCLEOTIDE SEQUENCE [LARGE SCALE GENOMIC DNA]</scope>
    <source>
        <strain evidence="3">DSM 11246 / JCM 15787 / PB90-1</strain>
    </source>
</reference>
<dbReference type="AlphaFoldDB" id="B1ZQA7"/>
<proteinExistence type="predicted"/>
<evidence type="ECO:0000313" key="3">
    <source>
        <dbReference type="Proteomes" id="UP000007013"/>
    </source>
</evidence>
<dbReference type="OrthoDB" id="334003at2"/>
<dbReference type="KEGG" id="ote:Oter_0297"/>
<gene>
    <name evidence="2" type="ordered locus">Oter_0297</name>
</gene>
<protein>
    <recommendedName>
        <fullName evidence="4">Transporter</fullName>
    </recommendedName>
</protein>
<sequence length="284" mass="29949">MNISSLLKLTLASVAGLAAAHTGSAQNIWLAEPGELVVTPNYTFQSYDTFYAGTARMSLPDDITQRTSSLRFDYGLAPGFALDASVGYTEVKFSPPGANFKRSGRDDSQLGLTYAILQETAERPALTLRVGAIFAGNYDVPTTLPPINPGDGASGFETSLAAGKSFGDGFAAYGELGYRNRNHGVPDDLFGTAGLAKQFGAFGVNIGYRRTQGLSGGDIGGPGFGTSFGFPGVKEITQFVEGGLAFTDGGGRSYRFLVAERMGTVRNTGDATIYNFSISLPFKF</sequence>
<name>B1ZQA7_OPITP</name>
<evidence type="ECO:0008006" key="4">
    <source>
        <dbReference type="Google" id="ProtNLM"/>
    </source>
</evidence>
<evidence type="ECO:0000256" key="1">
    <source>
        <dbReference type="SAM" id="SignalP"/>
    </source>
</evidence>